<evidence type="ECO:0000313" key="3">
    <source>
        <dbReference type="EMBL" id="CAH0108232.1"/>
    </source>
</evidence>
<comment type="caution">
    <text evidence="3">The sequence shown here is derived from an EMBL/GenBank/DDBJ whole genome shotgun (WGS) entry which is preliminary data.</text>
</comment>
<feature type="signal peptide" evidence="1">
    <location>
        <begin position="1"/>
        <end position="27"/>
    </location>
</feature>
<name>A0A8J2S2R1_9CRUS</name>
<evidence type="ECO:0000313" key="4">
    <source>
        <dbReference type="Proteomes" id="UP000789390"/>
    </source>
</evidence>
<dbReference type="AlphaFoldDB" id="A0A8J2S2R1"/>
<dbReference type="CDD" id="cd00118">
    <property type="entry name" value="LysM"/>
    <property type="match status" value="1"/>
</dbReference>
<dbReference type="SUPFAM" id="SSF54106">
    <property type="entry name" value="LysM domain"/>
    <property type="match status" value="1"/>
</dbReference>
<protein>
    <recommendedName>
        <fullName evidence="2">LysM domain-containing protein</fullName>
    </recommendedName>
</protein>
<dbReference type="OrthoDB" id="2107166at2759"/>
<dbReference type="Proteomes" id="UP000789390">
    <property type="component" value="Unassembled WGS sequence"/>
</dbReference>
<feature type="chain" id="PRO_5035154848" description="LysM domain-containing protein" evidence="1">
    <location>
        <begin position="28"/>
        <end position="93"/>
    </location>
</feature>
<evidence type="ECO:0000259" key="2">
    <source>
        <dbReference type="PROSITE" id="PS51782"/>
    </source>
</evidence>
<dbReference type="Gene3D" id="3.10.350.10">
    <property type="entry name" value="LysM domain"/>
    <property type="match status" value="1"/>
</dbReference>
<reference evidence="3" key="1">
    <citation type="submission" date="2021-11" db="EMBL/GenBank/DDBJ databases">
        <authorList>
            <person name="Schell T."/>
        </authorList>
    </citation>
    <scope>NUCLEOTIDE SEQUENCE</scope>
    <source>
        <strain evidence="3">M5</strain>
    </source>
</reference>
<gene>
    <name evidence="3" type="ORF">DGAL_LOCUS11601</name>
</gene>
<proteinExistence type="predicted"/>
<dbReference type="Pfam" id="PF01476">
    <property type="entry name" value="LysM"/>
    <property type="match status" value="1"/>
</dbReference>
<keyword evidence="1" id="KW-0732">Signal</keyword>
<dbReference type="PROSITE" id="PS51782">
    <property type="entry name" value="LYSM"/>
    <property type="match status" value="1"/>
</dbReference>
<evidence type="ECO:0000256" key="1">
    <source>
        <dbReference type="SAM" id="SignalP"/>
    </source>
</evidence>
<dbReference type="InterPro" id="IPR036779">
    <property type="entry name" value="LysM_dom_sf"/>
</dbReference>
<sequence>MAKMTSVSLFLIVSLFVLMNFTDLAYSQRCRRGYYVNPGDTCWGIAQKCRISLQTLYFHNGILANGNRCRNLQVGWYLCCVNWNSKNGLETLE</sequence>
<organism evidence="3 4">
    <name type="scientific">Daphnia galeata</name>
    <dbReference type="NCBI Taxonomy" id="27404"/>
    <lineage>
        <taxon>Eukaryota</taxon>
        <taxon>Metazoa</taxon>
        <taxon>Ecdysozoa</taxon>
        <taxon>Arthropoda</taxon>
        <taxon>Crustacea</taxon>
        <taxon>Branchiopoda</taxon>
        <taxon>Diplostraca</taxon>
        <taxon>Cladocera</taxon>
        <taxon>Anomopoda</taxon>
        <taxon>Daphniidae</taxon>
        <taxon>Daphnia</taxon>
    </lineage>
</organism>
<accession>A0A8J2S2R1</accession>
<feature type="domain" description="LysM" evidence="2">
    <location>
        <begin position="32"/>
        <end position="80"/>
    </location>
</feature>
<dbReference type="EMBL" id="CAKKLH010000281">
    <property type="protein sequence ID" value="CAH0108232.1"/>
    <property type="molecule type" value="Genomic_DNA"/>
</dbReference>
<keyword evidence="4" id="KW-1185">Reference proteome</keyword>
<dbReference type="InterPro" id="IPR018392">
    <property type="entry name" value="LysM"/>
</dbReference>